<keyword evidence="7" id="KW-0418">Kinase</keyword>
<dbReference type="SMART" id="SM00387">
    <property type="entry name" value="HATPase_c"/>
    <property type="match status" value="1"/>
</dbReference>
<dbReference type="FunFam" id="3.30.565.10:FF:000006">
    <property type="entry name" value="Sensor histidine kinase WalK"/>
    <property type="match status" value="1"/>
</dbReference>
<proteinExistence type="predicted"/>
<accession>A0A428N8R7</accession>
<evidence type="ECO:0000256" key="1">
    <source>
        <dbReference type="ARBA" id="ARBA00000085"/>
    </source>
</evidence>
<dbReference type="GO" id="GO:0005524">
    <property type="term" value="F:ATP binding"/>
    <property type="evidence" value="ECO:0007669"/>
    <property type="project" value="UniProtKB-KW"/>
</dbReference>
<comment type="subcellular location">
    <subcellularLocation>
        <location evidence="2">Cell membrane</location>
        <topology evidence="2">Multi-pass membrane protein</topology>
    </subcellularLocation>
</comment>
<sequence>MKNIIYFLILCIGSLLISGCGLLDNSQQVQAEQGVLNLQGTTMQQDDTYILDGEWEFYWERLMEPSELDDIQPNVFLNTPGNWYDDNGQFSNHGYATYRLKILLPDEQDEKVLGMHIPDMNTAYTIWANGKELASNGEVGTSQSEMQPKHHPNVIYFKTDKALNLVVQVSDFHQRKSGWSDSIHIGHPEAIQNMRDANVAMEVFFVASLLMMGLYHIGIFILRPKDKSTLYFGGVCLAISMRTLLLGEVLLVRFIPSINWELSLKLEYLGSCLGMIFFLLFIYTQYREDMNNRVRNILLLFFVGFAAFILITPARIYTEAMVVLQFFSGSALVYLIFVLIKALRKKRRGALLHITAMIILLFFVLNDILYYNHVLNTGETVSLGLLTYLFAQSFILSNVFTRALNQSEQLSKRLEIVNQTLEVKVEQRTQKLSETNRELEQANKRLENMYKSRQEMMSNISHELGTPLTSIQGYIKGMMDGVVDRNHPKYLQLVYNKTLFLRQIIQDLRELARLESDKMKYRFVRESIGTFVQSLAAGYRHEIERKDIRFYFDNQLDSDEVMVSLDHIRMEQVITNLLFNARKFTPSGGRIKMVLSTIIQENESMVKIAVHDTGNGIQKDELPKVFDRFYKGKSNENRSKEGVGLGLAICAEIVRAHGGKMGADSQEAEGSTFYFTLPILERNV</sequence>
<comment type="caution">
    <text evidence="13">The sequence shown here is derived from an EMBL/GenBank/DDBJ whole genome shotgun (WGS) entry which is preliminary data.</text>
</comment>
<dbReference type="CDD" id="cd00082">
    <property type="entry name" value="HisKA"/>
    <property type="match status" value="1"/>
</dbReference>
<dbReference type="SUPFAM" id="SSF47384">
    <property type="entry name" value="Homodimeric domain of signal transducing histidine kinase"/>
    <property type="match status" value="1"/>
</dbReference>
<dbReference type="GO" id="GO:0005886">
    <property type="term" value="C:plasma membrane"/>
    <property type="evidence" value="ECO:0007669"/>
    <property type="project" value="UniProtKB-SubCell"/>
</dbReference>
<feature type="coiled-coil region" evidence="10">
    <location>
        <begin position="418"/>
        <end position="459"/>
    </location>
</feature>
<evidence type="ECO:0000256" key="6">
    <source>
        <dbReference type="ARBA" id="ARBA00022741"/>
    </source>
</evidence>
<dbReference type="InterPro" id="IPR050736">
    <property type="entry name" value="Sensor_HK_Regulatory"/>
</dbReference>
<dbReference type="InterPro" id="IPR036890">
    <property type="entry name" value="HATPase_C_sf"/>
</dbReference>
<keyword evidence="10" id="KW-0175">Coiled coil</keyword>
<feature type="transmembrane region" description="Helical" evidence="11">
    <location>
        <begin position="350"/>
        <end position="371"/>
    </location>
</feature>
<evidence type="ECO:0000256" key="8">
    <source>
        <dbReference type="ARBA" id="ARBA00022840"/>
    </source>
</evidence>
<organism evidence="13 14">
    <name type="scientific">Salibacterium salarium</name>
    <dbReference type="NCBI Taxonomy" id="284579"/>
    <lineage>
        <taxon>Bacteria</taxon>
        <taxon>Bacillati</taxon>
        <taxon>Bacillota</taxon>
        <taxon>Bacilli</taxon>
        <taxon>Bacillales</taxon>
        <taxon>Bacillaceae</taxon>
    </lineage>
</organism>
<dbReference type="PROSITE" id="PS51257">
    <property type="entry name" value="PROKAR_LIPOPROTEIN"/>
    <property type="match status" value="1"/>
</dbReference>
<feature type="transmembrane region" description="Helical" evidence="11">
    <location>
        <begin position="322"/>
        <end position="343"/>
    </location>
</feature>
<keyword evidence="9" id="KW-0902">Two-component regulatory system</keyword>
<dbReference type="EMBL" id="RBVX01000002">
    <property type="protein sequence ID" value="RSL34794.1"/>
    <property type="molecule type" value="Genomic_DNA"/>
</dbReference>
<evidence type="ECO:0000259" key="12">
    <source>
        <dbReference type="PROSITE" id="PS50109"/>
    </source>
</evidence>
<dbReference type="InterPro" id="IPR011623">
    <property type="entry name" value="7TMR_DISM_rcpt_extracell_dom1"/>
</dbReference>
<dbReference type="GO" id="GO:0000155">
    <property type="term" value="F:phosphorelay sensor kinase activity"/>
    <property type="evidence" value="ECO:0007669"/>
    <property type="project" value="InterPro"/>
</dbReference>
<dbReference type="InterPro" id="IPR005467">
    <property type="entry name" value="His_kinase_dom"/>
</dbReference>
<dbReference type="Gene3D" id="2.60.120.260">
    <property type="entry name" value="Galactose-binding domain-like"/>
    <property type="match status" value="1"/>
</dbReference>
<dbReference type="AlphaFoldDB" id="A0A428N8R7"/>
<dbReference type="PANTHER" id="PTHR43711">
    <property type="entry name" value="TWO-COMPONENT HISTIDINE KINASE"/>
    <property type="match status" value="1"/>
</dbReference>
<dbReference type="Pfam" id="PF00512">
    <property type="entry name" value="HisKA"/>
    <property type="match status" value="1"/>
</dbReference>
<dbReference type="Pfam" id="PF02518">
    <property type="entry name" value="HATPase_c"/>
    <property type="match status" value="1"/>
</dbReference>
<evidence type="ECO:0000256" key="11">
    <source>
        <dbReference type="SAM" id="Phobius"/>
    </source>
</evidence>
<feature type="transmembrane region" description="Helical" evidence="11">
    <location>
        <begin position="229"/>
        <end position="256"/>
    </location>
</feature>
<evidence type="ECO:0000313" key="14">
    <source>
        <dbReference type="Proteomes" id="UP000275076"/>
    </source>
</evidence>
<name>A0A428N8R7_9BACI</name>
<dbReference type="InterPro" id="IPR036097">
    <property type="entry name" value="HisK_dim/P_sf"/>
</dbReference>
<keyword evidence="5" id="KW-0808">Transferase</keyword>
<protein>
    <recommendedName>
        <fullName evidence="3">histidine kinase</fullName>
        <ecNumber evidence="3">2.7.13.3</ecNumber>
    </recommendedName>
</protein>
<keyword evidence="11" id="KW-0812">Transmembrane</keyword>
<evidence type="ECO:0000256" key="4">
    <source>
        <dbReference type="ARBA" id="ARBA00022553"/>
    </source>
</evidence>
<comment type="catalytic activity">
    <reaction evidence="1">
        <text>ATP + protein L-histidine = ADP + protein N-phospho-L-histidine.</text>
        <dbReference type="EC" id="2.7.13.3"/>
    </reaction>
</comment>
<keyword evidence="6" id="KW-0547">Nucleotide-binding</keyword>
<dbReference type="PROSITE" id="PS50109">
    <property type="entry name" value="HIS_KIN"/>
    <property type="match status" value="1"/>
</dbReference>
<dbReference type="RefSeq" id="WP_125554261.1">
    <property type="nucleotide sequence ID" value="NZ_RBVX01000002.1"/>
</dbReference>
<dbReference type="Gene3D" id="1.10.287.130">
    <property type="match status" value="1"/>
</dbReference>
<dbReference type="SUPFAM" id="SSF55874">
    <property type="entry name" value="ATPase domain of HSP90 chaperone/DNA topoisomerase II/histidine kinase"/>
    <property type="match status" value="1"/>
</dbReference>
<keyword evidence="8" id="KW-0067">ATP-binding</keyword>
<dbReference type="Gene3D" id="3.30.565.10">
    <property type="entry name" value="Histidine kinase-like ATPase, C-terminal domain"/>
    <property type="match status" value="1"/>
</dbReference>
<dbReference type="SMART" id="SM00388">
    <property type="entry name" value="HisKA"/>
    <property type="match status" value="1"/>
</dbReference>
<evidence type="ECO:0000256" key="3">
    <source>
        <dbReference type="ARBA" id="ARBA00012438"/>
    </source>
</evidence>
<keyword evidence="11" id="KW-1133">Transmembrane helix</keyword>
<dbReference type="PRINTS" id="PR00344">
    <property type="entry name" value="BCTRLSENSOR"/>
</dbReference>
<dbReference type="EC" id="2.7.13.3" evidence="3"/>
<dbReference type="Pfam" id="PF07695">
    <property type="entry name" value="7TMR-DISM_7TM"/>
    <property type="match status" value="1"/>
</dbReference>
<keyword evidence="14" id="KW-1185">Reference proteome</keyword>
<feature type="transmembrane region" description="Helical" evidence="11">
    <location>
        <begin position="203"/>
        <end position="222"/>
    </location>
</feature>
<gene>
    <name evidence="13" type="ORF">D7Z54_02850</name>
</gene>
<evidence type="ECO:0000256" key="7">
    <source>
        <dbReference type="ARBA" id="ARBA00022777"/>
    </source>
</evidence>
<evidence type="ECO:0000256" key="2">
    <source>
        <dbReference type="ARBA" id="ARBA00004651"/>
    </source>
</evidence>
<keyword evidence="11" id="KW-0472">Membrane</keyword>
<evidence type="ECO:0000256" key="10">
    <source>
        <dbReference type="SAM" id="Coils"/>
    </source>
</evidence>
<dbReference type="SUPFAM" id="SSF49785">
    <property type="entry name" value="Galactose-binding domain-like"/>
    <property type="match status" value="1"/>
</dbReference>
<dbReference type="InterPro" id="IPR004358">
    <property type="entry name" value="Sig_transdc_His_kin-like_C"/>
</dbReference>
<feature type="transmembrane region" description="Helical" evidence="11">
    <location>
        <begin position="383"/>
        <end position="404"/>
    </location>
</feature>
<feature type="domain" description="Histidine kinase" evidence="12">
    <location>
        <begin position="459"/>
        <end position="681"/>
    </location>
</feature>
<evidence type="ECO:0000256" key="5">
    <source>
        <dbReference type="ARBA" id="ARBA00022679"/>
    </source>
</evidence>
<dbReference type="OrthoDB" id="9759607at2"/>
<evidence type="ECO:0000256" key="9">
    <source>
        <dbReference type="ARBA" id="ARBA00023012"/>
    </source>
</evidence>
<dbReference type="PANTHER" id="PTHR43711:SF1">
    <property type="entry name" value="HISTIDINE KINASE 1"/>
    <property type="match status" value="1"/>
</dbReference>
<feature type="transmembrane region" description="Helical" evidence="11">
    <location>
        <begin position="268"/>
        <end position="286"/>
    </location>
</feature>
<reference evidence="13 14" key="1">
    <citation type="submission" date="2018-10" db="EMBL/GenBank/DDBJ databases">
        <title>Draft genome sequence of Bacillus salarius IM0101, isolated from a hypersaline soil in Inner Mongolia, China.</title>
        <authorList>
            <person name="Yamprayoonswat W."/>
            <person name="Boonvisut S."/>
            <person name="Jumpathong W."/>
            <person name="Sittihan S."/>
            <person name="Ruangsuj P."/>
            <person name="Wanthongcharoen S."/>
            <person name="Thongpramul N."/>
            <person name="Pimmason S."/>
            <person name="Yu B."/>
            <person name="Yasawong M."/>
        </authorList>
    </citation>
    <scope>NUCLEOTIDE SEQUENCE [LARGE SCALE GENOMIC DNA]</scope>
    <source>
        <strain evidence="13 14">IM0101</strain>
    </source>
</reference>
<keyword evidence="4" id="KW-0597">Phosphoprotein</keyword>
<dbReference type="InterPro" id="IPR003661">
    <property type="entry name" value="HisK_dim/P_dom"/>
</dbReference>
<feature type="transmembrane region" description="Helical" evidence="11">
    <location>
        <begin position="298"/>
        <end position="316"/>
    </location>
</feature>
<dbReference type="InterPro" id="IPR003594">
    <property type="entry name" value="HATPase_dom"/>
</dbReference>
<evidence type="ECO:0000313" key="13">
    <source>
        <dbReference type="EMBL" id="RSL34794.1"/>
    </source>
</evidence>
<dbReference type="InterPro" id="IPR008979">
    <property type="entry name" value="Galactose-bd-like_sf"/>
</dbReference>
<dbReference type="Proteomes" id="UP000275076">
    <property type="component" value="Unassembled WGS sequence"/>
</dbReference>